<dbReference type="KEGG" id="sct:SCAT_0486"/>
<dbReference type="Proteomes" id="UP000007842">
    <property type="component" value="Chromosome"/>
</dbReference>
<proteinExistence type="predicted"/>
<dbReference type="EMBL" id="CP003219">
    <property type="protein sequence ID" value="AEW92865.1"/>
    <property type="molecule type" value="Genomic_DNA"/>
</dbReference>
<dbReference type="PATRIC" id="fig|1003195.11.peg.2117"/>
<accession>F8JRV7</accession>
<dbReference type="RefSeq" id="WP_014141262.1">
    <property type="nucleotide sequence ID" value="NC_016111.1"/>
</dbReference>
<name>F8JRV7_STREN</name>
<dbReference type="HOGENOM" id="CLU_2774016_0_0_11"/>
<dbReference type="AlphaFoldDB" id="F8JRV7"/>
<sequence length="69" mass="7205">MHSTLTALMAVVIAIALGATSTAMGRWAGLWRLAVAGAVVAPSSVAPHAKLDERMLPLGPRYRQLPVAI</sequence>
<dbReference type="KEGG" id="scy:SCATT_04940"/>
<evidence type="ECO:0000313" key="1">
    <source>
        <dbReference type="EMBL" id="AEW92865.1"/>
    </source>
</evidence>
<keyword evidence="2" id="KW-1185">Reference proteome</keyword>
<dbReference type="STRING" id="1003195.SCATT_04940"/>
<accession>G8WPS6</accession>
<gene>
    <name evidence="1" type="ordered locus">SCATT_04940</name>
</gene>
<organism evidence="1 2">
    <name type="scientific">Streptantibioticus cattleyicolor (strain ATCC 35852 / DSM 46488 / JCM 4925 / NBRC 14057 / NRRL 8057)</name>
    <name type="common">Streptomyces cattleya</name>
    <dbReference type="NCBI Taxonomy" id="1003195"/>
    <lineage>
        <taxon>Bacteria</taxon>
        <taxon>Bacillati</taxon>
        <taxon>Actinomycetota</taxon>
        <taxon>Actinomycetes</taxon>
        <taxon>Kitasatosporales</taxon>
        <taxon>Streptomycetaceae</taxon>
        <taxon>Streptantibioticus</taxon>
    </lineage>
</organism>
<protein>
    <submittedName>
        <fullName evidence="1">Uncharacterized protein</fullName>
    </submittedName>
</protein>
<reference evidence="2" key="1">
    <citation type="submission" date="2011-12" db="EMBL/GenBank/DDBJ databases">
        <title>Complete genome sequence of Streptomyces cattleya strain DSM 46488.</title>
        <authorList>
            <person name="Ou H.-Y."/>
            <person name="Li P."/>
            <person name="Zhao C."/>
            <person name="O'Hagan D."/>
            <person name="Deng Z."/>
        </authorList>
    </citation>
    <scope>NUCLEOTIDE SEQUENCE [LARGE SCALE GENOMIC DNA]</scope>
    <source>
        <strain evidence="2">ATCC 35852 / DSM 46488 / JCM 4925 / NBRC 14057 / NRRL 8057</strain>
    </source>
</reference>
<evidence type="ECO:0000313" key="2">
    <source>
        <dbReference type="Proteomes" id="UP000007842"/>
    </source>
</evidence>